<feature type="compositionally biased region" description="Basic and acidic residues" evidence="1">
    <location>
        <begin position="100"/>
        <end position="109"/>
    </location>
</feature>
<proteinExistence type="predicted"/>
<organism evidence="2 3">
    <name type="scientific">Fusarium musae</name>
    <dbReference type="NCBI Taxonomy" id="1042133"/>
    <lineage>
        <taxon>Eukaryota</taxon>
        <taxon>Fungi</taxon>
        <taxon>Dikarya</taxon>
        <taxon>Ascomycota</taxon>
        <taxon>Pezizomycotina</taxon>
        <taxon>Sordariomycetes</taxon>
        <taxon>Hypocreomycetidae</taxon>
        <taxon>Hypocreales</taxon>
        <taxon>Nectriaceae</taxon>
        <taxon>Fusarium</taxon>
    </lineage>
</organism>
<accession>A0A9P8IW16</accession>
<dbReference type="AlphaFoldDB" id="A0A9P8IW16"/>
<name>A0A9P8IW16_9HYPO</name>
<dbReference type="Proteomes" id="UP000827133">
    <property type="component" value="Unassembled WGS sequence"/>
</dbReference>
<evidence type="ECO:0000313" key="2">
    <source>
        <dbReference type="EMBL" id="KAG9507979.1"/>
    </source>
</evidence>
<gene>
    <name evidence="2" type="ORF">J7337_001536</name>
</gene>
<protein>
    <submittedName>
        <fullName evidence="2">Uncharacterized protein</fullName>
    </submittedName>
</protein>
<evidence type="ECO:0000313" key="3">
    <source>
        <dbReference type="Proteomes" id="UP000827133"/>
    </source>
</evidence>
<feature type="region of interest" description="Disordered" evidence="1">
    <location>
        <begin position="97"/>
        <end position="134"/>
    </location>
</feature>
<dbReference type="GeneID" id="68309393"/>
<keyword evidence="3" id="KW-1185">Reference proteome</keyword>
<dbReference type="EMBL" id="JAHBCI010000001">
    <property type="protein sequence ID" value="KAG9507979.1"/>
    <property type="molecule type" value="Genomic_DNA"/>
</dbReference>
<feature type="region of interest" description="Disordered" evidence="1">
    <location>
        <begin position="49"/>
        <end position="70"/>
    </location>
</feature>
<comment type="caution">
    <text evidence="2">The sequence shown here is derived from an EMBL/GenBank/DDBJ whole genome shotgun (WGS) entry which is preliminary data.</text>
</comment>
<sequence length="149" mass="16701">MEASIGNVPTNSSPKFNYKPSFYNHLDQIKGSSAIDLAQTTGLKLRDRYRSDEETAACGDAPPTKPDDSCSRWDRILGQVDGFVEGADFILDNFVPDVPDDPRLKHTQEPRAWISEPHSASYDDTPYQPLDSRGMNNNELYEALKSHLI</sequence>
<evidence type="ECO:0000256" key="1">
    <source>
        <dbReference type="SAM" id="MobiDB-lite"/>
    </source>
</evidence>
<dbReference type="KEGG" id="fmu:J7337_001536"/>
<reference evidence="2" key="1">
    <citation type="journal article" date="2021" name="Mol. Plant Microbe Interact.">
        <title>Telomere to telomere genome assembly of Fusarium musae F31, causal agent of crown rot disease of banana.</title>
        <authorList>
            <person name="Degradi L."/>
            <person name="Tava V."/>
            <person name="Kunova A."/>
            <person name="Cortesi P."/>
            <person name="Saracchi M."/>
            <person name="Pasquali M."/>
        </authorList>
    </citation>
    <scope>NUCLEOTIDE SEQUENCE</scope>
    <source>
        <strain evidence="2">F31</strain>
    </source>
</reference>
<dbReference type="RefSeq" id="XP_044686978.1">
    <property type="nucleotide sequence ID" value="XM_044819276.1"/>
</dbReference>